<reference evidence="1 2" key="1">
    <citation type="submission" date="2018-10" db="EMBL/GenBank/DDBJ databases">
        <title>Genome assembly for a Yunnan-Guizhou Plateau 3E fish, Anabarilius grahami (Regan), and its evolutionary and genetic applications.</title>
        <authorList>
            <person name="Jiang W."/>
        </authorList>
    </citation>
    <scope>NUCLEOTIDE SEQUENCE [LARGE SCALE GENOMIC DNA]</scope>
    <source>
        <strain evidence="1">AG-KIZ</strain>
        <tissue evidence="1">Muscle</tissue>
    </source>
</reference>
<keyword evidence="2" id="KW-1185">Reference proteome</keyword>
<name>A0A3N0YKH7_ANAGA</name>
<comment type="caution">
    <text evidence="1">The sequence shown here is derived from an EMBL/GenBank/DDBJ whole genome shotgun (WGS) entry which is preliminary data.</text>
</comment>
<accession>A0A3N0YKH7</accession>
<protein>
    <submittedName>
        <fullName evidence="1">Uncharacterized protein</fullName>
    </submittedName>
</protein>
<evidence type="ECO:0000313" key="2">
    <source>
        <dbReference type="Proteomes" id="UP000281406"/>
    </source>
</evidence>
<dbReference type="AlphaFoldDB" id="A0A3N0YKH7"/>
<gene>
    <name evidence="1" type="ORF">DPX16_9096</name>
</gene>
<dbReference type="OrthoDB" id="5920062at2759"/>
<sequence length="88" mass="10361">MSRFNHLLKSAEDYRELKKNRMSRFSCRSLPKIIEESEDYHKSDGIATKYLFQFHPVEDRIHHAGMDGLLRNCATGCRVDDVFIVDDR</sequence>
<dbReference type="EMBL" id="RJVU01038599">
    <property type="protein sequence ID" value="ROL46361.1"/>
    <property type="molecule type" value="Genomic_DNA"/>
</dbReference>
<dbReference type="Proteomes" id="UP000281406">
    <property type="component" value="Unassembled WGS sequence"/>
</dbReference>
<evidence type="ECO:0000313" key="1">
    <source>
        <dbReference type="EMBL" id="ROL46361.1"/>
    </source>
</evidence>
<organism evidence="1 2">
    <name type="scientific">Anabarilius grahami</name>
    <name type="common">Kanglang fish</name>
    <name type="synonym">Barilius grahami</name>
    <dbReference type="NCBI Taxonomy" id="495550"/>
    <lineage>
        <taxon>Eukaryota</taxon>
        <taxon>Metazoa</taxon>
        <taxon>Chordata</taxon>
        <taxon>Craniata</taxon>
        <taxon>Vertebrata</taxon>
        <taxon>Euteleostomi</taxon>
        <taxon>Actinopterygii</taxon>
        <taxon>Neopterygii</taxon>
        <taxon>Teleostei</taxon>
        <taxon>Ostariophysi</taxon>
        <taxon>Cypriniformes</taxon>
        <taxon>Xenocyprididae</taxon>
        <taxon>Xenocypridinae</taxon>
        <taxon>Xenocypridinae incertae sedis</taxon>
        <taxon>Anabarilius</taxon>
    </lineage>
</organism>
<proteinExistence type="predicted"/>